<evidence type="ECO:0008006" key="4">
    <source>
        <dbReference type="Google" id="ProtNLM"/>
    </source>
</evidence>
<dbReference type="EMBL" id="JADJNC010000004">
    <property type="protein sequence ID" value="MBK7422143.1"/>
    <property type="molecule type" value="Genomic_DNA"/>
</dbReference>
<accession>A0A9D7FAA6</accession>
<name>A0A9D7FAA6_9RHOO</name>
<keyword evidence="1" id="KW-0812">Transmembrane</keyword>
<dbReference type="AlphaFoldDB" id="A0A9D7FAA6"/>
<organism evidence="2 3">
    <name type="scientific">Candidatus Propionivibrio dominans</name>
    <dbReference type="NCBI Taxonomy" id="2954373"/>
    <lineage>
        <taxon>Bacteria</taxon>
        <taxon>Pseudomonadati</taxon>
        <taxon>Pseudomonadota</taxon>
        <taxon>Betaproteobacteria</taxon>
        <taxon>Rhodocyclales</taxon>
        <taxon>Rhodocyclaceae</taxon>
        <taxon>Propionivibrio</taxon>
    </lineage>
</organism>
<dbReference type="Proteomes" id="UP000886602">
    <property type="component" value="Unassembled WGS sequence"/>
</dbReference>
<keyword evidence="1" id="KW-0472">Membrane</keyword>
<evidence type="ECO:0000313" key="3">
    <source>
        <dbReference type="Proteomes" id="UP000886602"/>
    </source>
</evidence>
<comment type="caution">
    <text evidence="2">The sequence shown here is derived from an EMBL/GenBank/DDBJ whole genome shotgun (WGS) entry which is preliminary data.</text>
</comment>
<feature type="transmembrane region" description="Helical" evidence="1">
    <location>
        <begin position="84"/>
        <end position="105"/>
    </location>
</feature>
<protein>
    <recommendedName>
        <fullName evidence="4">Transmembrane protein</fullName>
    </recommendedName>
</protein>
<proteinExistence type="predicted"/>
<feature type="transmembrane region" description="Helical" evidence="1">
    <location>
        <begin position="51"/>
        <end position="78"/>
    </location>
</feature>
<keyword evidence="1" id="KW-1133">Transmembrane helix</keyword>
<feature type="transmembrane region" description="Helical" evidence="1">
    <location>
        <begin position="12"/>
        <end position="30"/>
    </location>
</feature>
<evidence type="ECO:0000313" key="2">
    <source>
        <dbReference type="EMBL" id="MBK7422143.1"/>
    </source>
</evidence>
<reference evidence="2" key="1">
    <citation type="submission" date="2020-10" db="EMBL/GenBank/DDBJ databases">
        <title>Connecting structure to function with the recovery of over 1000 high-quality activated sludge metagenome-assembled genomes encoding full-length rRNA genes using long-read sequencing.</title>
        <authorList>
            <person name="Singleton C.M."/>
            <person name="Petriglieri F."/>
            <person name="Kristensen J.M."/>
            <person name="Kirkegaard R.H."/>
            <person name="Michaelsen T.Y."/>
            <person name="Andersen M.H."/>
            <person name="Karst S.M."/>
            <person name="Dueholm M.S."/>
            <person name="Nielsen P.H."/>
            <person name="Albertsen M."/>
        </authorList>
    </citation>
    <scope>NUCLEOTIDE SEQUENCE</scope>
    <source>
        <strain evidence="2">EsbW_18-Q3-R4-48_MAXAC.044</strain>
    </source>
</reference>
<evidence type="ECO:0000256" key="1">
    <source>
        <dbReference type="SAM" id="Phobius"/>
    </source>
</evidence>
<gene>
    <name evidence="2" type="ORF">IPJ48_03030</name>
</gene>
<sequence length="108" mass="11680">MPKTNPSRPGVCSGLALALSLLLIGFAFWARTPEAAEFNRQTFERFYTAGMILMLGFYGLVCFGLAGAGVVAAIFAWIRNEAPVWLRWVGTVMSIIGPLLAISIISRG</sequence>